<organism evidence="2 3">
    <name type="scientific">Stylosanthes scabra</name>
    <dbReference type="NCBI Taxonomy" id="79078"/>
    <lineage>
        <taxon>Eukaryota</taxon>
        <taxon>Viridiplantae</taxon>
        <taxon>Streptophyta</taxon>
        <taxon>Embryophyta</taxon>
        <taxon>Tracheophyta</taxon>
        <taxon>Spermatophyta</taxon>
        <taxon>Magnoliopsida</taxon>
        <taxon>eudicotyledons</taxon>
        <taxon>Gunneridae</taxon>
        <taxon>Pentapetalae</taxon>
        <taxon>rosids</taxon>
        <taxon>fabids</taxon>
        <taxon>Fabales</taxon>
        <taxon>Fabaceae</taxon>
        <taxon>Papilionoideae</taxon>
        <taxon>50 kb inversion clade</taxon>
        <taxon>dalbergioids sensu lato</taxon>
        <taxon>Dalbergieae</taxon>
        <taxon>Pterocarpus clade</taxon>
        <taxon>Stylosanthes</taxon>
    </lineage>
</organism>
<keyword evidence="1" id="KW-1133">Transmembrane helix</keyword>
<name>A0ABU6XHV8_9FABA</name>
<keyword evidence="1" id="KW-0812">Transmembrane</keyword>
<keyword evidence="1" id="KW-0472">Membrane</keyword>
<comment type="caution">
    <text evidence="2">The sequence shown here is derived from an EMBL/GenBank/DDBJ whole genome shotgun (WGS) entry which is preliminary data.</text>
</comment>
<dbReference type="EMBL" id="JASCZI010211936">
    <property type="protein sequence ID" value="MED6197625.1"/>
    <property type="molecule type" value="Genomic_DNA"/>
</dbReference>
<evidence type="ECO:0000313" key="3">
    <source>
        <dbReference type="Proteomes" id="UP001341840"/>
    </source>
</evidence>
<reference evidence="2 3" key="1">
    <citation type="journal article" date="2023" name="Plants (Basel)">
        <title>Bridging the Gap: Combining Genomics and Transcriptomics Approaches to Understand Stylosanthes scabra, an Orphan Legume from the Brazilian Caatinga.</title>
        <authorList>
            <person name="Ferreira-Neto J.R.C."/>
            <person name="da Silva M.D."/>
            <person name="Binneck E."/>
            <person name="de Melo N.F."/>
            <person name="da Silva R.H."/>
            <person name="de Melo A.L.T.M."/>
            <person name="Pandolfi V."/>
            <person name="Bustamante F.O."/>
            <person name="Brasileiro-Vidal A.C."/>
            <person name="Benko-Iseppon A.M."/>
        </authorList>
    </citation>
    <scope>NUCLEOTIDE SEQUENCE [LARGE SCALE GENOMIC DNA]</scope>
    <source>
        <tissue evidence="2">Leaves</tissue>
    </source>
</reference>
<dbReference type="Proteomes" id="UP001341840">
    <property type="component" value="Unassembled WGS sequence"/>
</dbReference>
<evidence type="ECO:0000256" key="1">
    <source>
        <dbReference type="SAM" id="Phobius"/>
    </source>
</evidence>
<gene>
    <name evidence="2" type="ORF">PIB30_058286</name>
</gene>
<evidence type="ECO:0000313" key="2">
    <source>
        <dbReference type="EMBL" id="MED6197625.1"/>
    </source>
</evidence>
<sequence>MEPAQNIQEIRPSQRHDGSLEVATLFKTYKNKTKYQSAGRINDLPIQIILEKVNLISVKVGSKYGKLSLKGTFSLALLLKLRHGDLSKVGLDLLFGNQPSKPLSLRDQLRLPTFETLNLFMFFFFQDFKLCFQLLEILLCLLFLSEGLHLLLLNYNLLKIKHLQIPNELGIPTFGLISDGQARLH</sequence>
<protein>
    <submittedName>
        <fullName evidence="2">Uncharacterized protein</fullName>
    </submittedName>
</protein>
<feature type="transmembrane region" description="Helical" evidence="1">
    <location>
        <begin position="132"/>
        <end position="153"/>
    </location>
</feature>
<accession>A0ABU6XHV8</accession>
<proteinExistence type="predicted"/>
<keyword evidence="3" id="KW-1185">Reference proteome</keyword>